<dbReference type="InterPro" id="IPR001054">
    <property type="entry name" value="A/G_cyclase"/>
</dbReference>
<gene>
    <name evidence="2" type="ORF">B5P45_09715</name>
</gene>
<accession>A0A2N9W000</accession>
<evidence type="ECO:0000313" key="3">
    <source>
        <dbReference type="Proteomes" id="UP000232163"/>
    </source>
</evidence>
<dbReference type="GO" id="GO:0004016">
    <property type="term" value="F:adenylate cyclase activity"/>
    <property type="evidence" value="ECO:0007669"/>
    <property type="project" value="UniProtKB-ARBA"/>
</dbReference>
<dbReference type="Gene3D" id="3.30.70.1230">
    <property type="entry name" value="Nucleotide cyclase"/>
    <property type="match status" value="1"/>
</dbReference>
<reference evidence="2 3" key="1">
    <citation type="journal article" date="2017" name="Int J Environ Stud">
        <title>Does the Miocene-Pliocene relict legume Oxytropis triphylla form nitrogen-fixing nodules with a combination of bacterial strains?</title>
        <authorList>
            <person name="Safronova V."/>
            <person name="Belimov A."/>
            <person name="Sazanova A."/>
            <person name="Kuznetsova I."/>
            <person name="Popova J."/>
            <person name="Andronov E."/>
            <person name="Verkhozina A."/>
            <person name="Tikhonovich I."/>
        </authorList>
    </citation>
    <scope>NUCLEOTIDE SEQUENCE [LARGE SCALE GENOMIC DNA]</scope>
    <source>
        <strain evidence="2 3">Tri-38</strain>
    </source>
</reference>
<evidence type="ECO:0000313" key="2">
    <source>
        <dbReference type="EMBL" id="PIO45068.1"/>
    </source>
</evidence>
<organism evidence="2 3">
    <name type="scientific">Phyllobacterium zundukense</name>
    <dbReference type="NCBI Taxonomy" id="1867719"/>
    <lineage>
        <taxon>Bacteria</taxon>
        <taxon>Pseudomonadati</taxon>
        <taxon>Pseudomonadota</taxon>
        <taxon>Alphaproteobacteria</taxon>
        <taxon>Hyphomicrobiales</taxon>
        <taxon>Phyllobacteriaceae</taxon>
        <taxon>Phyllobacterium</taxon>
    </lineage>
</organism>
<dbReference type="EMBL" id="MZMT01000024">
    <property type="protein sequence ID" value="PIO45068.1"/>
    <property type="molecule type" value="Genomic_DNA"/>
</dbReference>
<feature type="domain" description="Guanylate cyclase" evidence="1">
    <location>
        <begin position="59"/>
        <end position="192"/>
    </location>
</feature>
<proteinExistence type="predicted"/>
<dbReference type="InterPro" id="IPR050697">
    <property type="entry name" value="Adenylyl/Guanylyl_Cyclase_3/4"/>
</dbReference>
<dbReference type="PANTHER" id="PTHR43081">
    <property type="entry name" value="ADENYLATE CYCLASE, TERMINAL-DIFFERENTIATION SPECIFIC-RELATED"/>
    <property type="match status" value="1"/>
</dbReference>
<evidence type="ECO:0000259" key="1">
    <source>
        <dbReference type="PROSITE" id="PS50125"/>
    </source>
</evidence>
<dbReference type="AlphaFoldDB" id="A0A2N9W000"/>
<dbReference type="KEGG" id="pht:BLM14_22275"/>
<dbReference type="OrthoDB" id="9807521at2"/>
<dbReference type="GO" id="GO:0009190">
    <property type="term" value="P:cyclic nucleotide biosynthetic process"/>
    <property type="evidence" value="ECO:0007669"/>
    <property type="project" value="InterPro"/>
</dbReference>
<dbReference type="GO" id="GO:0035556">
    <property type="term" value="P:intracellular signal transduction"/>
    <property type="evidence" value="ECO:0007669"/>
    <property type="project" value="InterPro"/>
</dbReference>
<comment type="caution">
    <text evidence="2">The sequence shown here is derived from an EMBL/GenBank/DDBJ whole genome shotgun (WGS) entry which is preliminary data.</text>
</comment>
<dbReference type="SUPFAM" id="SSF55073">
    <property type="entry name" value="Nucleotide cyclase"/>
    <property type="match status" value="1"/>
</dbReference>
<keyword evidence="3" id="KW-1185">Reference proteome</keyword>
<protein>
    <recommendedName>
        <fullName evidence="1">Guanylate cyclase domain-containing protein</fullName>
    </recommendedName>
</protein>
<dbReference type="Proteomes" id="UP000232163">
    <property type="component" value="Unassembled WGS sequence"/>
</dbReference>
<dbReference type="InterPro" id="IPR029787">
    <property type="entry name" value="Nucleotide_cyclase"/>
</dbReference>
<sequence length="320" mass="35958">MVTIPEIRDELLEEVATILSNSFTIDVTNTNSVPHSGDPSITFPNLDAQTQGCKLIETCVLYIDIRRSTELNLTHKAKTVAKLYSSFVRAMTKCARHYGGHVRGIIGDRVMVIFDKENAYANAVDTAILMNSTARYVINKHFKSDEVKCGIGIDAGRMLATKTGFRRKGVEQNNYRNLVWLGRAANVASKLTDLANKSGEVFNYAIVSAAYDYGSGWTWQEEDHTDFLLNLEVQHSGGRPWISHRNQYWKSFIRTTKPVTIRATTPEILMTNDVYEGFKASRPDSLSIKNGWFKKINVKVPGYEGEVYGGDVFYTAFQEA</sequence>
<dbReference type="PROSITE" id="PS50125">
    <property type="entry name" value="GUANYLATE_CYCLASE_2"/>
    <property type="match status" value="1"/>
</dbReference>
<dbReference type="CDD" id="cd07302">
    <property type="entry name" value="CHD"/>
    <property type="match status" value="1"/>
</dbReference>
<dbReference type="PANTHER" id="PTHR43081:SF1">
    <property type="entry name" value="ADENYLATE CYCLASE, TERMINAL-DIFFERENTIATION SPECIFIC"/>
    <property type="match status" value="1"/>
</dbReference>
<dbReference type="Pfam" id="PF00211">
    <property type="entry name" value="Guanylate_cyc"/>
    <property type="match status" value="1"/>
</dbReference>
<name>A0A2N9W000_9HYPH</name>
<dbReference type="RefSeq" id="WP_100002101.1">
    <property type="nucleotide sequence ID" value="NZ_CP017941.1"/>
</dbReference>